<dbReference type="Pfam" id="PF02995">
    <property type="entry name" value="DUF229"/>
    <property type="match status" value="1"/>
</dbReference>
<protein>
    <submittedName>
        <fullName evidence="2">Sulfatase N-terminal domain-containing protein</fullName>
    </submittedName>
</protein>
<dbReference type="Proteomes" id="UP000887574">
    <property type="component" value="Unplaced"/>
</dbReference>
<dbReference type="CDD" id="cd16021">
    <property type="entry name" value="ALP_like"/>
    <property type="match status" value="1"/>
</dbReference>
<dbReference type="Gene3D" id="3.40.720.10">
    <property type="entry name" value="Alkaline Phosphatase, subunit A"/>
    <property type="match status" value="1"/>
</dbReference>
<dbReference type="InterPro" id="IPR017850">
    <property type="entry name" value="Alkaline_phosphatase_core_sf"/>
</dbReference>
<keyword evidence="1" id="KW-1185">Reference proteome</keyword>
<dbReference type="GO" id="GO:0005615">
    <property type="term" value="C:extracellular space"/>
    <property type="evidence" value="ECO:0007669"/>
    <property type="project" value="TreeGrafter"/>
</dbReference>
<dbReference type="InterPro" id="IPR004245">
    <property type="entry name" value="DUF229"/>
</dbReference>
<dbReference type="AlphaFoldDB" id="A0A915EIA8"/>
<dbReference type="FunFam" id="3.40.720.10:FF:000017">
    <property type="entry name" value="Predicted protein"/>
    <property type="match status" value="1"/>
</dbReference>
<dbReference type="PANTHER" id="PTHR10974:SF48">
    <property type="entry name" value="SULFATASE DOMAIN-CONTAINING PROTEIN"/>
    <property type="match status" value="1"/>
</dbReference>
<accession>A0A915EIA8</accession>
<name>A0A915EIA8_9BILA</name>
<proteinExistence type="predicted"/>
<dbReference type="PANTHER" id="PTHR10974">
    <property type="entry name" value="FI08016P-RELATED"/>
    <property type="match status" value="1"/>
</dbReference>
<dbReference type="WBParaSite" id="jg6627">
    <property type="protein sequence ID" value="jg6627"/>
    <property type="gene ID" value="jg6627"/>
</dbReference>
<sequence>MLLVISYQLHLQNTLLSSDFTLYYTLLKQISQTEDCVMPEIDPWDSSIQKYLSLANPLVCKQLQYELTYMQEGRIMFNSSEVTAAGYSDWRSISCHYRCFDKKEGNDITLVYGDWIELRNGSRPNCEFCEVKCKKSFPPISIYTNLHSQVIPLLASPLTHPKPPNVLLFVVDSVSNSNWQRNLPKTLKVLQQDYNSHVFKGFTKVGDNSFPNAIAFLTGKRVLSPGYQSELPDDMSKQFFDDWPVLWKDFKKQGYTTYYAEDYPQFNLFKYLSNGFSKKPTDHYFRPYWLQLYGSFLHRRSTHLCYGNRPCHRLQLEYLRDFIEKYRQDDEKASPTFALNWLTELGHDWLNQVQLGDDDLSEFFLSQKHNLKDSFVFVFSDHGHRFDPIRQSLIGRIEERMPFFSMHVPDWLTKKCSSLSNVLNHNSQKLTSFWDLYVTLRDVLDLQANNSWAQLCENSSNIGIPDAEKKSREYSPRGHSLLRPLPPVRTCDSAGIPEDFCICQREQIVNVTNPKVKSAASALIGHLNAMLADYSNECAKLQLKGIHNAQTFLPNLRMRSIGLDDSYEK</sequence>
<evidence type="ECO:0000313" key="2">
    <source>
        <dbReference type="WBParaSite" id="jg6627"/>
    </source>
</evidence>
<evidence type="ECO:0000313" key="1">
    <source>
        <dbReference type="Proteomes" id="UP000887574"/>
    </source>
</evidence>
<dbReference type="SUPFAM" id="SSF53649">
    <property type="entry name" value="Alkaline phosphatase-like"/>
    <property type="match status" value="1"/>
</dbReference>
<reference evidence="2" key="1">
    <citation type="submission" date="2022-11" db="UniProtKB">
        <authorList>
            <consortium name="WormBaseParasite"/>
        </authorList>
    </citation>
    <scope>IDENTIFICATION</scope>
</reference>
<organism evidence="1 2">
    <name type="scientific">Ditylenchus dipsaci</name>
    <dbReference type="NCBI Taxonomy" id="166011"/>
    <lineage>
        <taxon>Eukaryota</taxon>
        <taxon>Metazoa</taxon>
        <taxon>Ecdysozoa</taxon>
        <taxon>Nematoda</taxon>
        <taxon>Chromadorea</taxon>
        <taxon>Rhabditida</taxon>
        <taxon>Tylenchina</taxon>
        <taxon>Tylenchomorpha</taxon>
        <taxon>Sphaerularioidea</taxon>
        <taxon>Anguinidae</taxon>
        <taxon>Anguininae</taxon>
        <taxon>Ditylenchus</taxon>
    </lineage>
</organism>